<evidence type="ECO:0000256" key="3">
    <source>
        <dbReference type="ARBA" id="ARBA00023015"/>
    </source>
</evidence>
<evidence type="ECO:0000256" key="1">
    <source>
        <dbReference type="ARBA" id="ARBA00018672"/>
    </source>
</evidence>
<evidence type="ECO:0000256" key="4">
    <source>
        <dbReference type="ARBA" id="ARBA00023125"/>
    </source>
</evidence>
<dbReference type="InterPro" id="IPR016032">
    <property type="entry name" value="Sig_transdc_resp-reg_C-effctor"/>
</dbReference>
<proteinExistence type="predicted"/>
<dbReference type="PROSITE" id="PS00622">
    <property type="entry name" value="HTH_LUXR_1"/>
    <property type="match status" value="1"/>
</dbReference>
<dbReference type="InterPro" id="IPR011006">
    <property type="entry name" value="CheY-like_superfamily"/>
</dbReference>
<dbReference type="CDD" id="cd17535">
    <property type="entry name" value="REC_NarL-like"/>
    <property type="match status" value="1"/>
</dbReference>
<dbReference type="SUPFAM" id="SSF52172">
    <property type="entry name" value="CheY-like"/>
    <property type="match status" value="1"/>
</dbReference>
<dbReference type="InterPro" id="IPR039420">
    <property type="entry name" value="WalR-like"/>
</dbReference>
<dbReference type="GO" id="GO:0006355">
    <property type="term" value="P:regulation of DNA-templated transcription"/>
    <property type="evidence" value="ECO:0007669"/>
    <property type="project" value="InterPro"/>
</dbReference>
<accession>A0A9X7P7K0</accession>
<dbReference type="Pfam" id="PF00196">
    <property type="entry name" value="GerE"/>
    <property type="match status" value="1"/>
</dbReference>
<dbReference type="SMART" id="SM00421">
    <property type="entry name" value="HTH_LUXR"/>
    <property type="match status" value="1"/>
</dbReference>
<keyword evidence="11" id="KW-1185">Reference proteome</keyword>
<dbReference type="GO" id="GO:0000160">
    <property type="term" value="P:phosphorelay signal transduction system"/>
    <property type="evidence" value="ECO:0007669"/>
    <property type="project" value="InterPro"/>
</dbReference>
<dbReference type="PRINTS" id="PR00038">
    <property type="entry name" value="HTHLUXR"/>
</dbReference>
<dbReference type="AlphaFoldDB" id="A0A9X7P7K0"/>
<gene>
    <name evidence="10" type="primary">vraR</name>
    <name evidence="10" type="ORF">MOST_01800</name>
</gene>
<keyword evidence="2 7" id="KW-0597">Phosphoprotein</keyword>
<dbReference type="PANTHER" id="PTHR43214">
    <property type="entry name" value="TWO-COMPONENT RESPONSE REGULATOR"/>
    <property type="match status" value="1"/>
</dbReference>
<evidence type="ECO:0000313" key="11">
    <source>
        <dbReference type="Proteomes" id="UP000239430"/>
    </source>
</evidence>
<feature type="modified residue" description="4-aspartylphosphate" evidence="7">
    <location>
        <position position="100"/>
    </location>
</feature>
<dbReference type="InterPro" id="IPR000792">
    <property type="entry name" value="Tscrpt_reg_LuxR_C"/>
</dbReference>
<dbReference type="InterPro" id="IPR001789">
    <property type="entry name" value="Sig_transdc_resp-reg_receiver"/>
</dbReference>
<dbReference type="GO" id="GO:0003677">
    <property type="term" value="F:DNA binding"/>
    <property type="evidence" value="ECO:0007669"/>
    <property type="project" value="UniProtKB-KW"/>
</dbReference>
<dbReference type="EMBL" id="PVXL01000007">
    <property type="protein sequence ID" value="PRR77583.1"/>
    <property type="molecule type" value="Genomic_DNA"/>
</dbReference>
<keyword evidence="3" id="KW-0805">Transcription regulation</keyword>
<keyword evidence="4" id="KW-0238">DNA-binding</keyword>
<comment type="function">
    <text evidence="6">May play the central regulatory role in sporulation. It may be an element of the effector pathway responsible for the activation of sporulation genes in response to nutritional stress. Spo0A may act in concert with spo0H (a sigma factor) to control the expression of some genes that are critical to the sporulation process.</text>
</comment>
<dbReference type="Gene3D" id="3.40.50.2300">
    <property type="match status" value="1"/>
</dbReference>
<dbReference type="PROSITE" id="PS50110">
    <property type="entry name" value="RESPONSE_REGULATORY"/>
    <property type="match status" value="1"/>
</dbReference>
<evidence type="ECO:0000256" key="5">
    <source>
        <dbReference type="ARBA" id="ARBA00023163"/>
    </source>
</evidence>
<evidence type="ECO:0000259" key="8">
    <source>
        <dbReference type="PROSITE" id="PS50043"/>
    </source>
</evidence>
<name>A0A9X7P7K0_9FIRM</name>
<sequence length="256" mass="29148">MFFAIFFLYMRCIEQIITSAYNAIRKLTIYSPREQYSERQGTAMTVRKRLLLVDDHTLIRKGLRLLMAGWEGFEVVGEAADGHEAIELALELRPDIVLMDIYMPRLNGLEATRRLKALLPEIKVVILTVADDDEAFRAAMEVGAEGYLLKTVEPQHLYYLLQEVARGEVPLASALTKKILPQLKAQEKGDLLSPREKEVLGLVARGLSNREIAGRLFISENTVKNHLRSILEKLQTKNRQQAVHYALQHGLVKLRE</sequence>
<evidence type="ECO:0000256" key="7">
    <source>
        <dbReference type="PROSITE-ProRule" id="PRU00169"/>
    </source>
</evidence>
<protein>
    <recommendedName>
        <fullName evidence="1">Stage 0 sporulation protein A homolog</fullName>
    </recommendedName>
</protein>
<evidence type="ECO:0000256" key="2">
    <source>
        <dbReference type="ARBA" id="ARBA00022553"/>
    </source>
</evidence>
<dbReference type="SUPFAM" id="SSF46894">
    <property type="entry name" value="C-terminal effector domain of the bipartite response regulators"/>
    <property type="match status" value="1"/>
</dbReference>
<keyword evidence="5" id="KW-0804">Transcription</keyword>
<dbReference type="CDD" id="cd06170">
    <property type="entry name" value="LuxR_C_like"/>
    <property type="match status" value="1"/>
</dbReference>
<evidence type="ECO:0000256" key="6">
    <source>
        <dbReference type="ARBA" id="ARBA00024867"/>
    </source>
</evidence>
<dbReference type="Proteomes" id="UP000239430">
    <property type="component" value="Unassembled WGS sequence"/>
</dbReference>
<dbReference type="Pfam" id="PF00072">
    <property type="entry name" value="Response_reg"/>
    <property type="match status" value="1"/>
</dbReference>
<dbReference type="SMART" id="SM00448">
    <property type="entry name" value="REC"/>
    <property type="match status" value="1"/>
</dbReference>
<evidence type="ECO:0000313" key="10">
    <source>
        <dbReference type="EMBL" id="PRR77583.1"/>
    </source>
</evidence>
<feature type="domain" description="HTH luxR-type" evidence="8">
    <location>
        <begin position="185"/>
        <end position="250"/>
    </location>
</feature>
<feature type="domain" description="Response regulatory" evidence="9">
    <location>
        <begin position="49"/>
        <end position="165"/>
    </location>
</feature>
<reference evidence="10 11" key="1">
    <citation type="submission" date="2018-03" db="EMBL/GenBank/DDBJ databases">
        <title>Genome sequence of Moorella stamsii DSM 26217.</title>
        <authorList>
            <person name="Poehlein A."/>
            <person name="Daniel R."/>
        </authorList>
    </citation>
    <scope>NUCLEOTIDE SEQUENCE [LARGE SCALE GENOMIC DNA]</scope>
    <source>
        <strain evidence="11">DSM 26217</strain>
    </source>
</reference>
<evidence type="ECO:0000259" key="9">
    <source>
        <dbReference type="PROSITE" id="PS50110"/>
    </source>
</evidence>
<dbReference type="InterPro" id="IPR058245">
    <property type="entry name" value="NreC/VraR/RcsB-like_REC"/>
</dbReference>
<dbReference type="PANTHER" id="PTHR43214:SF43">
    <property type="entry name" value="TWO-COMPONENT RESPONSE REGULATOR"/>
    <property type="match status" value="1"/>
</dbReference>
<organism evidence="10 11">
    <name type="scientific">Neomoorella stamsii</name>
    <dbReference type="NCBI Taxonomy" id="1266720"/>
    <lineage>
        <taxon>Bacteria</taxon>
        <taxon>Bacillati</taxon>
        <taxon>Bacillota</taxon>
        <taxon>Clostridia</taxon>
        <taxon>Neomoorellales</taxon>
        <taxon>Neomoorellaceae</taxon>
        <taxon>Neomoorella</taxon>
    </lineage>
</organism>
<comment type="caution">
    <text evidence="10">The sequence shown here is derived from an EMBL/GenBank/DDBJ whole genome shotgun (WGS) entry which is preliminary data.</text>
</comment>
<dbReference type="PROSITE" id="PS50043">
    <property type="entry name" value="HTH_LUXR_2"/>
    <property type="match status" value="1"/>
</dbReference>